<name>A0A232FIF3_9HYME</name>
<dbReference type="EMBL" id="NNAY01000181">
    <property type="protein sequence ID" value="OXU30239.1"/>
    <property type="molecule type" value="Genomic_DNA"/>
</dbReference>
<accession>A0A232FIF3</accession>
<reference evidence="1 2" key="1">
    <citation type="journal article" date="2017" name="Curr. Biol.">
        <title>The Evolution of Venom by Co-option of Single-Copy Genes.</title>
        <authorList>
            <person name="Martinson E.O."/>
            <person name="Mrinalini"/>
            <person name="Kelkar Y.D."/>
            <person name="Chang C.H."/>
            <person name="Werren J.H."/>
        </authorList>
    </citation>
    <scope>NUCLEOTIDE SEQUENCE [LARGE SCALE GENOMIC DNA]</scope>
    <source>
        <strain evidence="1 2">Alberta</strain>
        <tissue evidence="1">Whole body</tissue>
    </source>
</reference>
<gene>
    <name evidence="1" type="ORF">TSAR_013858</name>
</gene>
<dbReference type="Proteomes" id="UP000215335">
    <property type="component" value="Unassembled WGS sequence"/>
</dbReference>
<dbReference type="AlphaFoldDB" id="A0A232FIF3"/>
<sequence>MPIDYKFRKTVRCYESHSWERSLERSRDGDIFWCCRMLISEMMLFSSTIIGGEEVLRCDDILQAFSSGTYERIESVFRAAARRFPSLYTTQTTKHNEDVNGASTGMILKRTRRYSLEPVHKLAGISTLLLDNSENSHRLFFRRENSEKDTVEIRSRDKQQQPRIGLYFPIQTQAALARPINYVNLSGVHADVFIRVEKNGLLSRFH</sequence>
<evidence type="ECO:0000313" key="2">
    <source>
        <dbReference type="Proteomes" id="UP000215335"/>
    </source>
</evidence>
<organism evidence="1 2">
    <name type="scientific">Trichomalopsis sarcophagae</name>
    <dbReference type="NCBI Taxonomy" id="543379"/>
    <lineage>
        <taxon>Eukaryota</taxon>
        <taxon>Metazoa</taxon>
        <taxon>Ecdysozoa</taxon>
        <taxon>Arthropoda</taxon>
        <taxon>Hexapoda</taxon>
        <taxon>Insecta</taxon>
        <taxon>Pterygota</taxon>
        <taxon>Neoptera</taxon>
        <taxon>Endopterygota</taxon>
        <taxon>Hymenoptera</taxon>
        <taxon>Apocrita</taxon>
        <taxon>Proctotrupomorpha</taxon>
        <taxon>Chalcidoidea</taxon>
        <taxon>Pteromalidae</taxon>
        <taxon>Pteromalinae</taxon>
        <taxon>Trichomalopsis</taxon>
    </lineage>
</organism>
<evidence type="ECO:0000313" key="1">
    <source>
        <dbReference type="EMBL" id="OXU30239.1"/>
    </source>
</evidence>
<keyword evidence="2" id="KW-1185">Reference proteome</keyword>
<protein>
    <submittedName>
        <fullName evidence="1">Uncharacterized protein</fullName>
    </submittedName>
</protein>
<comment type="caution">
    <text evidence="1">The sequence shown here is derived from an EMBL/GenBank/DDBJ whole genome shotgun (WGS) entry which is preliminary data.</text>
</comment>
<proteinExistence type="predicted"/>